<organism evidence="1 2">
    <name type="scientific">Lindgomyces ingoldianus</name>
    <dbReference type="NCBI Taxonomy" id="673940"/>
    <lineage>
        <taxon>Eukaryota</taxon>
        <taxon>Fungi</taxon>
        <taxon>Dikarya</taxon>
        <taxon>Ascomycota</taxon>
        <taxon>Pezizomycotina</taxon>
        <taxon>Dothideomycetes</taxon>
        <taxon>Pleosporomycetidae</taxon>
        <taxon>Pleosporales</taxon>
        <taxon>Lindgomycetaceae</taxon>
        <taxon>Lindgomyces</taxon>
    </lineage>
</organism>
<keyword evidence="2" id="KW-1185">Reference proteome</keyword>
<dbReference type="Proteomes" id="UP000799755">
    <property type="component" value="Unassembled WGS sequence"/>
</dbReference>
<proteinExistence type="predicted"/>
<evidence type="ECO:0000313" key="2">
    <source>
        <dbReference type="Proteomes" id="UP000799755"/>
    </source>
</evidence>
<gene>
    <name evidence="1" type="ORF">BDR25DRAFT_304634</name>
</gene>
<evidence type="ECO:0000313" key="1">
    <source>
        <dbReference type="EMBL" id="KAF2469105.1"/>
    </source>
</evidence>
<comment type="caution">
    <text evidence="1">The sequence shown here is derived from an EMBL/GenBank/DDBJ whole genome shotgun (WGS) entry which is preliminary data.</text>
</comment>
<accession>A0ACB6QRG1</accession>
<name>A0ACB6QRG1_9PLEO</name>
<sequence>MLYPRPASTPFADVCWSCRIRIAGQQRGLSEIVTARHLSPFIPGSRPKFRLNALGLQALTRQSFHASQFRPRASVVAATTDPSSLSTPDSLPLHARTSPTRKALQRWQDEYGGPNEDDLRAFPNHPASGETSNNLARMNFPGKSDDDFNEPFDNDEDEMITIGLFLKPGDVVELRMQSREPVLAAFVQDLQSVSQFYTATGKWCHTNLQNIRFAIPGCIDPALVKPIIPYLPTKLDTLDIKRAMHVPLALGAPVLSILERLTNQSEDIYRGNAHVLDSAYSTLADQTRTRMMTLTQIAKTLLGRNDPAWKPSPPALLAVRKALMHNEFRFRSDYRSQRLTNVFAIRPKGEVEVIEAVRDWVRQYLEHEAQRTTQTIPNSSFKAQNPPEAVTYIAQFIEKARRLIARSRELRDPLEGFVGPCKARLAHKEKSPAMHITWGEEFSTTDKQIITFLQAWVLMMQFHNIPSLQSAGVALLQATGCYEKYNKFRDRLDKMNMSTGHLFLQEIGVITPYENRILHDESLMLPTVRLSRNLELLTTKAELTRRQPDFRDSMAELRRDWGAMNVYCIDNPGSKEIDDGLSIEKVQGKKSDYWIHVHIANPTAFFDKTHVLSGLAAHMTESVYVPERSFPMLPTWVTQNYFSLDRNRPVLTFSTRVDLAGNILETKIQPGIIRQVIHVSPVEVAEILGEQPLASVRTFVVGGEIPDSYKTQPRKQLPPSQVQELRDFYTVARSLWERRKAAGGIRGATMLAEPHVFAKPGRKGLDWAPPSTDRARYIHGDPIIELRSQLGRRTLNQDLDATNITEEMMILAGHAAASWCAVRGIPVMFRGTIEMPRRPGVLSLDEFKEKILQPYLDRDAEISPLLLLQYLQAVGRAITHTSPIVHKMIGVESYLKITSPLRRFSDMISHWQIEAALRHEARTGKKFSADEVQNAARPILPFSHRQVQESIITLSPRENLITKTKKISNLFWATQAFMRAFYFKEAELPKTFKVWVKKTKENFLMVETIIIELGVTVHLERLNEDMRVGDEWEVEIYFVSAFLKEIFARPIRLVERPTWTLS</sequence>
<protein>
    <submittedName>
        <fullName evidence="1">RNB-domain-containing protein</fullName>
    </submittedName>
</protein>
<reference evidence="1" key="1">
    <citation type="journal article" date="2020" name="Stud. Mycol.">
        <title>101 Dothideomycetes genomes: a test case for predicting lifestyles and emergence of pathogens.</title>
        <authorList>
            <person name="Haridas S."/>
            <person name="Albert R."/>
            <person name="Binder M."/>
            <person name="Bloem J."/>
            <person name="Labutti K."/>
            <person name="Salamov A."/>
            <person name="Andreopoulos B."/>
            <person name="Baker S."/>
            <person name="Barry K."/>
            <person name="Bills G."/>
            <person name="Bluhm B."/>
            <person name="Cannon C."/>
            <person name="Castanera R."/>
            <person name="Culley D."/>
            <person name="Daum C."/>
            <person name="Ezra D."/>
            <person name="Gonzalez J."/>
            <person name="Henrissat B."/>
            <person name="Kuo A."/>
            <person name="Liang C."/>
            <person name="Lipzen A."/>
            <person name="Lutzoni F."/>
            <person name="Magnuson J."/>
            <person name="Mondo S."/>
            <person name="Nolan M."/>
            <person name="Ohm R."/>
            <person name="Pangilinan J."/>
            <person name="Park H.-J."/>
            <person name="Ramirez L."/>
            <person name="Alfaro M."/>
            <person name="Sun H."/>
            <person name="Tritt A."/>
            <person name="Yoshinaga Y."/>
            <person name="Zwiers L.-H."/>
            <person name="Turgeon B."/>
            <person name="Goodwin S."/>
            <person name="Spatafora J."/>
            <person name="Crous P."/>
            <person name="Grigoriev I."/>
        </authorList>
    </citation>
    <scope>NUCLEOTIDE SEQUENCE</scope>
    <source>
        <strain evidence="1">ATCC 200398</strain>
    </source>
</reference>
<dbReference type="EMBL" id="MU003513">
    <property type="protein sequence ID" value="KAF2469105.1"/>
    <property type="molecule type" value="Genomic_DNA"/>
</dbReference>